<accession>A0AAD6IDR5</accession>
<dbReference type="GO" id="GO:0072330">
    <property type="term" value="P:monocarboxylic acid biosynthetic process"/>
    <property type="evidence" value="ECO:0007669"/>
    <property type="project" value="UniProtKB-ARBA"/>
</dbReference>
<comment type="caution">
    <text evidence="5">The sequence shown here is derived from an EMBL/GenBank/DDBJ whole genome shotgun (WGS) entry which is preliminary data.</text>
</comment>
<dbReference type="AlphaFoldDB" id="A0AAD6IDR5"/>
<reference evidence="5" key="1">
    <citation type="journal article" date="2023" name="IMA Fungus">
        <title>Comparative genomic study of the Penicillium genus elucidates a diverse pangenome and 15 lateral gene transfer events.</title>
        <authorList>
            <person name="Petersen C."/>
            <person name="Sorensen T."/>
            <person name="Nielsen M.R."/>
            <person name="Sondergaard T.E."/>
            <person name="Sorensen J.L."/>
            <person name="Fitzpatrick D.A."/>
            <person name="Frisvad J.C."/>
            <person name="Nielsen K.L."/>
        </authorList>
    </citation>
    <scope>NUCLEOTIDE SEQUENCE</scope>
    <source>
        <strain evidence="5">IBT 15450</strain>
    </source>
</reference>
<dbReference type="InterPro" id="IPR002018">
    <property type="entry name" value="CarbesteraseB"/>
</dbReference>
<keyword evidence="6" id="KW-1185">Reference proteome</keyword>
<evidence type="ECO:0000259" key="4">
    <source>
        <dbReference type="Pfam" id="PF00135"/>
    </source>
</evidence>
<dbReference type="Pfam" id="PF00135">
    <property type="entry name" value="COesterase"/>
    <property type="match status" value="1"/>
</dbReference>
<dbReference type="PROSITE" id="PS00122">
    <property type="entry name" value="CARBOXYLESTERASE_B_1"/>
    <property type="match status" value="1"/>
</dbReference>
<dbReference type="SUPFAM" id="SSF53474">
    <property type="entry name" value="alpha/beta-Hydrolases"/>
    <property type="match status" value="1"/>
</dbReference>
<feature type="domain" description="Carboxylesterase type B" evidence="4">
    <location>
        <begin position="74"/>
        <end position="573"/>
    </location>
</feature>
<dbReference type="GO" id="GO:0052689">
    <property type="term" value="F:carboxylic ester hydrolase activity"/>
    <property type="evidence" value="ECO:0007669"/>
    <property type="project" value="TreeGrafter"/>
</dbReference>
<gene>
    <name evidence="5" type="ORF">N7460_004917</name>
</gene>
<evidence type="ECO:0000256" key="1">
    <source>
        <dbReference type="ARBA" id="ARBA00005964"/>
    </source>
</evidence>
<dbReference type="InterPro" id="IPR029058">
    <property type="entry name" value="AB_hydrolase_fold"/>
</dbReference>
<protein>
    <recommendedName>
        <fullName evidence="3">Carboxylic ester hydrolase</fullName>
        <ecNumber evidence="3">3.1.1.-</ecNumber>
    </recommendedName>
</protein>
<dbReference type="GO" id="GO:0017000">
    <property type="term" value="P:antibiotic biosynthetic process"/>
    <property type="evidence" value="ECO:0007669"/>
    <property type="project" value="UniProtKB-ARBA"/>
</dbReference>
<dbReference type="PANTHER" id="PTHR43918:SF4">
    <property type="entry name" value="CARBOXYLIC ESTER HYDROLASE"/>
    <property type="match status" value="1"/>
</dbReference>
<evidence type="ECO:0000313" key="5">
    <source>
        <dbReference type="EMBL" id="KAJ6043562.1"/>
    </source>
</evidence>
<dbReference type="InterPro" id="IPR019826">
    <property type="entry name" value="Carboxylesterase_B_AS"/>
</dbReference>
<dbReference type="Proteomes" id="UP001219568">
    <property type="component" value="Unassembled WGS sequence"/>
</dbReference>
<dbReference type="PANTHER" id="PTHR43918">
    <property type="entry name" value="ACETYLCHOLINESTERASE"/>
    <property type="match status" value="1"/>
</dbReference>
<dbReference type="Gene3D" id="3.40.50.1820">
    <property type="entry name" value="alpha/beta hydrolase"/>
    <property type="match status" value="1"/>
</dbReference>
<evidence type="ECO:0000256" key="2">
    <source>
        <dbReference type="ARBA" id="ARBA00022801"/>
    </source>
</evidence>
<organism evidence="5 6">
    <name type="scientific">Penicillium canescens</name>
    <dbReference type="NCBI Taxonomy" id="5083"/>
    <lineage>
        <taxon>Eukaryota</taxon>
        <taxon>Fungi</taxon>
        <taxon>Dikarya</taxon>
        <taxon>Ascomycota</taxon>
        <taxon>Pezizomycotina</taxon>
        <taxon>Eurotiomycetes</taxon>
        <taxon>Eurotiomycetidae</taxon>
        <taxon>Eurotiales</taxon>
        <taxon>Aspergillaceae</taxon>
        <taxon>Penicillium</taxon>
    </lineage>
</organism>
<name>A0AAD6IDR5_PENCN</name>
<dbReference type="EMBL" id="JAQJZL010000004">
    <property type="protein sequence ID" value="KAJ6043562.1"/>
    <property type="molecule type" value="Genomic_DNA"/>
</dbReference>
<comment type="similarity">
    <text evidence="1 3">Belongs to the type-B carboxylesterase/lipase family.</text>
</comment>
<dbReference type="InterPro" id="IPR050654">
    <property type="entry name" value="AChE-related_enzymes"/>
</dbReference>
<proteinExistence type="inferred from homology"/>
<evidence type="ECO:0000313" key="6">
    <source>
        <dbReference type="Proteomes" id="UP001219568"/>
    </source>
</evidence>
<evidence type="ECO:0000256" key="3">
    <source>
        <dbReference type="RuleBase" id="RU361235"/>
    </source>
</evidence>
<reference evidence="5" key="2">
    <citation type="submission" date="2023-01" db="EMBL/GenBank/DDBJ databases">
        <authorList>
            <person name="Petersen C."/>
        </authorList>
    </citation>
    <scope>NUCLEOTIDE SEQUENCE</scope>
    <source>
        <strain evidence="5">IBT 15450</strain>
    </source>
</reference>
<dbReference type="EC" id="3.1.1.-" evidence="3"/>
<sequence length="601" mass="66152">MGLSQCWLNTVLLEKAVVRDQFEFVNIGIQAYAATLTFFMSRFTLRLGLLGAVLCHLTAASPLKAMQDAAPIAIVRNGTYTGRYNAEYDQDFFLGMPYAQPPVGDLRLRNPASLNTSWDGSADATTFSPACYNFGPSQYPEIPHSEDCLNLNVVRPSGVKPGDNLPVGLWIHGGGHTGGSNQDPNYNMTFLVHQSVAAGKPFIGVNINYRLQLFGFMYGSTVAEAGVGNLGYKDQHLALRWIHENIAAFGGDPSKVTIWGESAGAESSGAHLVSYGGQDQGLFRGVMLESGGPIYPYRYNTPKEWDVYYDVILRATNCSRASDTLACLRTVPSETLFSIFNSSVSASIPSWGMEIDGDFIRENAREALIAGRFIRVPILHGQNHDEATIFSITGINTDEDFYAQVRQRTSDNATVQAIAKLYPDIPVVGIPSTLEGRPSAALGFQYKRISAFITDLMWHAPRRLTSQILTQHNVPNWNYLFNVRPNGMPLSAGASHFTEVSFMFYNILGLGYAQPPFANTPPSYKEVSNLMSMYWVNFIVDGDPNGANIGNHTHWPAYSLSNPQQMTFDANTTELSFRAPDTYRAAPIQYISTHLASSFGR</sequence>
<keyword evidence="2 3" id="KW-0378">Hydrolase</keyword>